<dbReference type="Pfam" id="PF01202">
    <property type="entry name" value="SKI"/>
    <property type="match status" value="1"/>
</dbReference>
<keyword evidence="6 8" id="KW-0067">ATP-binding</keyword>
<evidence type="ECO:0000313" key="9">
    <source>
        <dbReference type="Proteomes" id="UP000186698"/>
    </source>
</evidence>
<dbReference type="GO" id="GO:0046316">
    <property type="term" value="F:gluconokinase activity"/>
    <property type="evidence" value="ECO:0000318"/>
    <property type="project" value="GO_Central"/>
</dbReference>
<dbReference type="EC" id="2.7.1.12" evidence="8"/>
<evidence type="ECO:0000256" key="8">
    <source>
        <dbReference type="RuleBase" id="RU363066"/>
    </source>
</evidence>
<dbReference type="InterPro" id="IPR027417">
    <property type="entry name" value="P-loop_NTPase"/>
</dbReference>
<comment type="catalytic activity">
    <reaction evidence="7 8">
        <text>D-gluconate + ATP = 6-phospho-D-gluconate + ADP + H(+)</text>
        <dbReference type="Rhea" id="RHEA:19433"/>
        <dbReference type="ChEBI" id="CHEBI:15378"/>
        <dbReference type="ChEBI" id="CHEBI:18391"/>
        <dbReference type="ChEBI" id="CHEBI:30616"/>
        <dbReference type="ChEBI" id="CHEBI:58759"/>
        <dbReference type="ChEBI" id="CHEBI:456216"/>
        <dbReference type="EC" id="2.7.1.12"/>
    </reaction>
</comment>
<organism evidence="9 10">
    <name type="scientific">Xenopus laevis</name>
    <name type="common">African clawed frog</name>
    <dbReference type="NCBI Taxonomy" id="8355"/>
    <lineage>
        <taxon>Eukaryota</taxon>
        <taxon>Metazoa</taxon>
        <taxon>Chordata</taxon>
        <taxon>Craniata</taxon>
        <taxon>Vertebrata</taxon>
        <taxon>Euteleostomi</taxon>
        <taxon>Amphibia</taxon>
        <taxon>Batrachia</taxon>
        <taxon>Anura</taxon>
        <taxon>Pipoidea</taxon>
        <taxon>Pipidae</taxon>
        <taxon>Xenopodinae</taxon>
        <taxon>Xenopus</taxon>
        <taxon>Xenopus</taxon>
    </lineage>
</organism>
<dbReference type="OrthoDB" id="275177at2759"/>
<dbReference type="PANTHER" id="PTHR43442">
    <property type="entry name" value="GLUCONOKINASE-RELATED"/>
    <property type="match status" value="1"/>
</dbReference>
<dbReference type="Proteomes" id="UP000186698">
    <property type="component" value="Chromosome 1L"/>
</dbReference>
<accession>A0A1L8HYF1</accession>
<evidence type="ECO:0000313" key="10">
    <source>
        <dbReference type="RefSeq" id="XP_018114411.1"/>
    </source>
</evidence>
<dbReference type="RefSeq" id="XP_018114411.1">
    <property type="nucleotide sequence ID" value="XM_018258922.2"/>
</dbReference>
<evidence type="ECO:0000313" key="11">
    <source>
        <dbReference type="Xenbase" id="XB-GENE-6489274"/>
    </source>
</evidence>
<evidence type="ECO:0000256" key="6">
    <source>
        <dbReference type="ARBA" id="ARBA00022840"/>
    </source>
</evidence>
<dbReference type="CTD" id="108714570"/>
<dbReference type="InterPro" id="IPR031322">
    <property type="entry name" value="Shikimate/glucono_kinase"/>
</dbReference>
<dbReference type="InterPro" id="IPR006001">
    <property type="entry name" value="Therm_gnt_kin"/>
</dbReference>
<comment type="pathway">
    <text evidence="1 8">Carbohydrate acid metabolism; D-gluconate degradation.</text>
</comment>
<dbReference type="PANTHER" id="PTHR43442:SF3">
    <property type="entry name" value="GLUCONOKINASE-RELATED"/>
    <property type="match status" value="1"/>
</dbReference>
<proteinExistence type="inferred from homology"/>
<dbReference type="Gene3D" id="3.40.50.300">
    <property type="entry name" value="P-loop containing nucleotide triphosphate hydrolases"/>
    <property type="match status" value="1"/>
</dbReference>
<dbReference type="CDD" id="cd02021">
    <property type="entry name" value="GntK"/>
    <property type="match status" value="1"/>
</dbReference>
<dbReference type="STRING" id="8355.A0A1L8HYF1"/>
<evidence type="ECO:0000256" key="3">
    <source>
        <dbReference type="ARBA" id="ARBA00022679"/>
    </source>
</evidence>
<keyword evidence="9" id="KW-1185">Reference proteome</keyword>
<dbReference type="PaxDb" id="8355-A0A1L8HYF1"/>
<dbReference type="Xenbase" id="XB-GENE-6489274">
    <property type="gene designation" value="idnk.L"/>
</dbReference>
<dbReference type="UniPathway" id="UPA00792"/>
<reference evidence="10" key="1">
    <citation type="submission" date="2025-08" db="UniProtKB">
        <authorList>
            <consortium name="RefSeq"/>
        </authorList>
    </citation>
    <scope>IDENTIFICATION</scope>
    <source>
        <strain evidence="10">J_2021</strain>
        <tissue evidence="10">Erythrocytes</tissue>
    </source>
</reference>
<evidence type="ECO:0000256" key="5">
    <source>
        <dbReference type="ARBA" id="ARBA00022777"/>
    </source>
</evidence>
<protein>
    <recommendedName>
        <fullName evidence="8">Gluconokinase</fullName>
        <ecNumber evidence="8">2.7.1.12</ecNumber>
    </recommendedName>
</protein>
<evidence type="ECO:0000256" key="7">
    <source>
        <dbReference type="ARBA" id="ARBA00048090"/>
    </source>
</evidence>
<dbReference type="FunFam" id="3.40.50.300:FF:000522">
    <property type="entry name" value="Gluconokinase"/>
    <property type="match status" value="1"/>
</dbReference>
<keyword evidence="3 8" id="KW-0808">Transferase</keyword>
<dbReference type="AlphaFoldDB" id="A0A1L8HYF1"/>
<dbReference type="GO" id="GO:0005737">
    <property type="term" value="C:cytoplasm"/>
    <property type="evidence" value="ECO:0007669"/>
    <property type="project" value="TreeGrafter"/>
</dbReference>
<dbReference type="AGR" id="Xenbase:XB-GENE-6489274"/>
<evidence type="ECO:0000256" key="4">
    <source>
        <dbReference type="ARBA" id="ARBA00022741"/>
    </source>
</evidence>
<name>A0A1L8HYF1_XENLA</name>
<gene>
    <name evidence="10 11" type="primary">idnk.L</name>
</gene>
<dbReference type="NCBIfam" id="TIGR01313">
    <property type="entry name" value="therm_gnt_kin"/>
    <property type="match status" value="1"/>
</dbReference>
<dbReference type="SUPFAM" id="SSF52540">
    <property type="entry name" value="P-loop containing nucleoside triphosphate hydrolases"/>
    <property type="match status" value="1"/>
</dbReference>
<dbReference type="Bgee" id="108714570">
    <property type="expression patterns" value="Expressed in egg cell and 18 other cell types or tissues"/>
</dbReference>
<dbReference type="KEGG" id="xla:108714570"/>
<evidence type="ECO:0000256" key="2">
    <source>
        <dbReference type="ARBA" id="ARBA00008420"/>
    </source>
</evidence>
<keyword evidence="4 8" id="KW-0547">Nucleotide-binding</keyword>
<comment type="similarity">
    <text evidence="2 8">Belongs to the gluconokinase GntK/GntV family.</text>
</comment>
<sequence>MCNAPAACAASMIVVIMGVSGSGKTVVGSQLAKQLEWKFYDADDYHPIENKEKMSRGTPLTDQDRQPWLCELHEIIMREKALGQHVVLSCSALKRAYRIILLTGATSLLPEKLHKKDDLSSETLFVHLHGSVEVLSQRLQERKGHFMPIMLLDSQIATLEPPSVPERFITIDVDKDISLIVSAIQNEVARKMMLVESAQTH</sequence>
<dbReference type="GeneID" id="108714570"/>
<keyword evidence="5 8" id="KW-0418">Kinase</keyword>
<dbReference type="GO" id="GO:0005524">
    <property type="term" value="F:ATP binding"/>
    <property type="evidence" value="ECO:0007669"/>
    <property type="project" value="UniProtKB-KW"/>
</dbReference>
<dbReference type="GO" id="GO:0005975">
    <property type="term" value="P:carbohydrate metabolic process"/>
    <property type="evidence" value="ECO:0007669"/>
    <property type="project" value="InterPro"/>
</dbReference>
<evidence type="ECO:0000256" key="1">
    <source>
        <dbReference type="ARBA" id="ARBA00004875"/>
    </source>
</evidence>
<dbReference type="OMA" id="YEGDDYH"/>